<dbReference type="KEGG" id="lbc:LACBIDRAFT_331921"/>
<feature type="compositionally biased region" description="Polar residues" evidence="1">
    <location>
        <begin position="126"/>
        <end position="143"/>
    </location>
</feature>
<evidence type="ECO:0000256" key="1">
    <source>
        <dbReference type="SAM" id="MobiDB-lite"/>
    </source>
</evidence>
<dbReference type="OrthoDB" id="3264182at2759"/>
<evidence type="ECO:0000313" key="2">
    <source>
        <dbReference type="EMBL" id="EDR02986.1"/>
    </source>
</evidence>
<gene>
    <name evidence="2" type="ORF">LACBIDRAFT_331919</name>
    <name evidence="3" type="ORF">LACBIDRAFT_331921</name>
</gene>
<evidence type="ECO:0000313" key="4">
    <source>
        <dbReference type="Proteomes" id="UP000001194"/>
    </source>
</evidence>
<dbReference type="GeneID" id="6081967"/>
<keyword evidence="4" id="KW-1185">Reference proteome</keyword>
<protein>
    <submittedName>
        <fullName evidence="2">Predicted protein</fullName>
    </submittedName>
</protein>
<dbReference type="STRING" id="486041.B0DR19"/>
<dbReference type="Proteomes" id="UP000001194">
    <property type="component" value="Unassembled WGS sequence"/>
</dbReference>
<dbReference type="InParanoid" id="B0DR19"/>
<accession>B0DR19</accession>
<feature type="region of interest" description="Disordered" evidence="1">
    <location>
        <begin position="114"/>
        <end position="143"/>
    </location>
</feature>
<organism evidence="4">
    <name type="scientific">Laccaria bicolor (strain S238N-H82 / ATCC MYA-4686)</name>
    <name type="common">Bicoloured deceiver</name>
    <name type="synonym">Laccaria laccata var. bicolor</name>
    <dbReference type="NCBI Taxonomy" id="486041"/>
    <lineage>
        <taxon>Eukaryota</taxon>
        <taxon>Fungi</taxon>
        <taxon>Dikarya</taxon>
        <taxon>Basidiomycota</taxon>
        <taxon>Agaricomycotina</taxon>
        <taxon>Agaricomycetes</taxon>
        <taxon>Agaricomycetidae</taxon>
        <taxon>Agaricales</taxon>
        <taxon>Agaricineae</taxon>
        <taxon>Hydnangiaceae</taxon>
        <taxon>Laccaria</taxon>
    </lineage>
</organism>
<evidence type="ECO:0000313" key="3">
    <source>
        <dbReference type="EMBL" id="EDR02988.1"/>
    </source>
</evidence>
<proteinExistence type="predicted"/>
<name>B0DR19_LACBS</name>
<dbReference type="EMBL" id="DS547127">
    <property type="protein sequence ID" value="EDR02986.1"/>
    <property type="molecule type" value="Genomic_DNA"/>
</dbReference>
<dbReference type="KEGG" id="lbc:LACBIDRAFT_331919"/>
<dbReference type="EMBL" id="DS547127">
    <property type="protein sequence ID" value="EDR02988.1"/>
    <property type="molecule type" value="Genomic_DNA"/>
</dbReference>
<dbReference type="AlphaFoldDB" id="B0DR19"/>
<dbReference type="GeneID" id="6081969"/>
<sequence length="143" mass="16120">MVLTVIDNVGVMFTWSVHISKYDMNYLIALIAARPKVYLDELQEELYASRNADVSIATISWALRHWEMSNKHVASEALERNELLQAIWQAEYGDIPAEYCVWLDKASVDDKTNQRQNGAKLDNYTPCGTNDSASSTKGIMSGE</sequence>
<dbReference type="RefSeq" id="XP_001886409.1">
    <property type="nucleotide sequence ID" value="XM_001886374.1"/>
</dbReference>
<dbReference type="RefSeq" id="XP_001886411.1">
    <property type="nucleotide sequence ID" value="XM_001886376.1"/>
</dbReference>
<dbReference type="HOGENOM" id="CLU_056788_8_4_1"/>
<reference evidence="2 4" key="1">
    <citation type="journal article" date="2008" name="Nature">
        <title>The genome of Laccaria bicolor provides insights into mycorrhizal symbiosis.</title>
        <authorList>
            <person name="Martin F."/>
            <person name="Aerts A."/>
            <person name="Ahren D."/>
            <person name="Brun A."/>
            <person name="Danchin E.G.J."/>
            <person name="Duchaussoy F."/>
            <person name="Gibon J."/>
            <person name="Kohler A."/>
            <person name="Lindquist E."/>
            <person name="Pereda V."/>
            <person name="Salamov A."/>
            <person name="Shapiro H.J."/>
            <person name="Wuyts J."/>
            <person name="Blaudez D."/>
            <person name="Buee M."/>
            <person name="Brokstein P."/>
            <person name="Canbaeck B."/>
            <person name="Cohen D."/>
            <person name="Courty P.E."/>
            <person name="Coutinho P.M."/>
            <person name="Delaruelle C."/>
            <person name="Detter J.C."/>
            <person name="Deveau A."/>
            <person name="DiFazio S."/>
            <person name="Duplessis S."/>
            <person name="Fraissinet-Tachet L."/>
            <person name="Lucic E."/>
            <person name="Frey-Klett P."/>
            <person name="Fourrey C."/>
            <person name="Feussner I."/>
            <person name="Gay G."/>
            <person name="Grimwood J."/>
            <person name="Hoegger P.J."/>
            <person name="Jain P."/>
            <person name="Kilaru S."/>
            <person name="Labbe J."/>
            <person name="Lin Y.C."/>
            <person name="Legue V."/>
            <person name="Le Tacon F."/>
            <person name="Marmeisse R."/>
            <person name="Melayah D."/>
            <person name="Montanini B."/>
            <person name="Muratet M."/>
            <person name="Nehls U."/>
            <person name="Niculita-Hirzel H."/>
            <person name="Oudot-Le Secq M.P."/>
            <person name="Peter M."/>
            <person name="Quesneville H."/>
            <person name="Rajashekar B."/>
            <person name="Reich M."/>
            <person name="Rouhier N."/>
            <person name="Schmutz J."/>
            <person name="Yin T."/>
            <person name="Chalot M."/>
            <person name="Henrissat B."/>
            <person name="Kuees U."/>
            <person name="Lucas S."/>
            <person name="Van de Peer Y."/>
            <person name="Podila G.K."/>
            <person name="Polle A."/>
            <person name="Pukkila P.J."/>
            <person name="Richardson P.M."/>
            <person name="Rouze P."/>
            <person name="Sanders I.R."/>
            <person name="Stajich J.E."/>
            <person name="Tunlid A."/>
            <person name="Tuskan G."/>
            <person name="Grigoriev I.V."/>
        </authorList>
    </citation>
    <scope>NUCLEOTIDE SEQUENCE [LARGE SCALE GENOMIC DNA]</scope>
    <source>
        <strain evidence="4">S238N-H82 / ATCC MYA-4686</strain>
    </source>
</reference>